<dbReference type="EMBL" id="CP034086">
    <property type="protein sequence ID" value="AZG76029.1"/>
    <property type="molecule type" value="Genomic_DNA"/>
</dbReference>
<feature type="signal peptide" evidence="3">
    <location>
        <begin position="1"/>
        <end position="23"/>
    </location>
</feature>
<evidence type="ECO:0000259" key="4">
    <source>
        <dbReference type="Pfam" id="PF02275"/>
    </source>
</evidence>
<dbReference type="InterPro" id="IPR029132">
    <property type="entry name" value="CBAH/NAAA_C"/>
</dbReference>
<dbReference type="SUPFAM" id="SSF56235">
    <property type="entry name" value="N-terminal nucleophile aminohydrolases (Ntn hydrolases)"/>
    <property type="match status" value="1"/>
</dbReference>
<name>A0A3G8M230_9HYPH</name>
<dbReference type="AlphaFoldDB" id="A0A3G8M230"/>
<protein>
    <submittedName>
        <fullName evidence="5">Linear amide C-N hydrolase</fullName>
    </submittedName>
</protein>
<reference evidence="5 6" key="1">
    <citation type="submission" date="2018-11" db="EMBL/GenBank/DDBJ databases">
        <title>Genome squencing of methanotrophic bacteria isolated from alkaline groundwater in Korea.</title>
        <authorList>
            <person name="Nguyen L.N."/>
        </authorList>
    </citation>
    <scope>NUCLEOTIDE SEQUENCE [LARGE SCALE GENOMIC DNA]</scope>
    <source>
        <strain evidence="5 6">GW6</strain>
    </source>
</reference>
<proteinExistence type="inferred from homology"/>
<feature type="chain" id="PRO_5018157720" evidence="3">
    <location>
        <begin position="24"/>
        <end position="348"/>
    </location>
</feature>
<dbReference type="InterPro" id="IPR052193">
    <property type="entry name" value="Peptidase_C59"/>
</dbReference>
<dbReference type="PANTHER" id="PTHR35527:SF2">
    <property type="entry name" value="HYDROLASE"/>
    <property type="match status" value="1"/>
</dbReference>
<evidence type="ECO:0000256" key="1">
    <source>
        <dbReference type="ARBA" id="ARBA00006625"/>
    </source>
</evidence>
<gene>
    <name evidence="5" type="ORF">EHO51_04370</name>
</gene>
<dbReference type="InterPro" id="IPR029055">
    <property type="entry name" value="Ntn_hydrolases_N"/>
</dbReference>
<organism evidence="5 6">
    <name type="scientific">Methylocystis rosea</name>
    <dbReference type="NCBI Taxonomy" id="173366"/>
    <lineage>
        <taxon>Bacteria</taxon>
        <taxon>Pseudomonadati</taxon>
        <taxon>Pseudomonadota</taxon>
        <taxon>Alphaproteobacteria</taxon>
        <taxon>Hyphomicrobiales</taxon>
        <taxon>Methylocystaceae</taxon>
        <taxon>Methylocystis</taxon>
    </lineage>
</organism>
<sequence length="348" mass="37687">MDKQFAKGLLAVAVAIASMSVSAEACTRVLYGTADKDYLVGRTMDWDVDPRTSLWSFPRGMARDGGVGPGSIKWTSKHGSLIADFYNAATAEGMNDAGLAVNLLYLAEADYGDPKASKKPLLSVGGWAQYVLDNYANVADAVKALQKEPFAIVAPDLPGGVKAASHMALADQSGDSAILEYLGGKLVIHHNPKYTVMTNSPPFDQQLALNTYWVEIGGAKFLPGTHRASDRFARASWNLDATPKVDDKRVAIATVFSIIRNVSVPLGITDPLEPNIASTRWRSVTDIKDRLYYFEPTLNPSIFWVELTKLKLEPGAKPAKLDLTGSPILAGEVSDKFVPAEPFKFLSH</sequence>
<keyword evidence="3" id="KW-0732">Signal</keyword>
<evidence type="ECO:0000256" key="3">
    <source>
        <dbReference type="SAM" id="SignalP"/>
    </source>
</evidence>
<dbReference type="Pfam" id="PF02275">
    <property type="entry name" value="CBAH"/>
    <property type="match status" value="1"/>
</dbReference>
<evidence type="ECO:0000256" key="2">
    <source>
        <dbReference type="ARBA" id="ARBA00022801"/>
    </source>
</evidence>
<dbReference type="CDD" id="cd01902">
    <property type="entry name" value="Ntn_CGH"/>
    <property type="match status" value="1"/>
</dbReference>
<dbReference type="Gene3D" id="3.60.60.10">
    <property type="entry name" value="Penicillin V Acylase, Chain A"/>
    <property type="match status" value="1"/>
</dbReference>
<evidence type="ECO:0000313" key="5">
    <source>
        <dbReference type="EMBL" id="AZG76029.1"/>
    </source>
</evidence>
<evidence type="ECO:0000313" key="6">
    <source>
        <dbReference type="Proteomes" id="UP000273982"/>
    </source>
</evidence>
<dbReference type="PANTHER" id="PTHR35527">
    <property type="entry name" value="CHOLOYLGLYCINE HYDROLASE"/>
    <property type="match status" value="1"/>
</dbReference>
<accession>A0A3G8M230</accession>
<dbReference type="GO" id="GO:0016787">
    <property type="term" value="F:hydrolase activity"/>
    <property type="evidence" value="ECO:0007669"/>
    <property type="project" value="UniProtKB-KW"/>
</dbReference>
<comment type="similarity">
    <text evidence="1">Belongs to the peptidase C59 family.</text>
</comment>
<dbReference type="Proteomes" id="UP000273982">
    <property type="component" value="Chromosome"/>
</dbReference>
<keyword evidence="2 5" id="KW-0378">Hydrolase</keyword>
<feature type="domain" description="Choloylglycine hydrolase/NAAA C-terminal" evidence="4">
    <location>
        <begin position="26"/>
        <end position="313"/>
    </location>
</feature>
<dbReference type="KEGG" id="mros:EHO51_04370"/>
<dbReference type="RefSeq" id="WP_124737868.1">
    <property type="nucleotide sequence ID" value="NZ_CP034086.1"/>
</dbReference>